<organism evidence="2 3">
    <name type="scientific">Brassica cretica</name>
    <name type="common">Mustard</name>
    <dbReference type="NCBI Taxonomy" id="69181"/>
    <lineage>
        <taxon>Eukaryota</taxon>
        <taxon>Viridiplantae</taxon>
        <taxon>Streptophyta</taxon>
        <taxon>Embryophyta</taxon>
        <taxon>Tracheophyta</taxon>
        <taxon>Spermatophyta</taxon>
        <taxon>Magnoliopsida</taxon>
        <taxon>eudicotyledons</taxon>
        <taxon>Gunneridae</taxon>
        <taxon>Pentapetalae</taxon>
        <taxon>rosids</taxon>
        <taxon>malvids</taxon>
        <taxon>Brassicales</taxon>
        <taxon>Brassicaceae</taxon>
        <taxon>Brassiceae</taxon>
        <taxon>Brassica</taxon>
    </lineage>
</organism>
<feature type="region of interest" description="Disordered" evidence="1">
    <location>
        <begin position="23"/>
        <end position="42"/>
    </location>
</feature>
<accession>A0ABQ7AAY5</accession>
<comment type="caution">
    <text evidence="2">The sequence shown here is derived from an EMBL/GenBank/DDBJ whole genome shotgun (WGS) entry which is preliminary data.</text>
</comment>
<name>A0ABQ7AAY5_BRACR</name>
<feature type="region of interest" description="Disordered" evidence="1">
    <location>
        <begin position="91"/>
        <end position="114"/>
    </location>
</feature>
<evidence type="ECO:0000256" key="1">
    <source>
        <dbReference type="SAM" id="MobiDB-lite"/>
    </source>
</evidence>
<dbReference type="EMBL" id="QGKV02002055">
    <property type="protein sequence ID" value="KAF3494827.1"/>
    <property type="molecule type" value="Genomic_DNA"/>
</dbReference>
<proteinExistence type="predicted"/>
<dbReference type="Proteomes" id="UP000266723">
    <property type="component" value="Unassembled WGS sequence"/>
</dbReference>
<keyword evidence="3" id="KW-1185">Reference proteome</keyword>
<feature type="compositionally biased region" description="Basic and acidic residues" evidence="1">
    <location>
        <begin position="99"/>
        <end position="114"/>
    </location>
</feature>
<evidence type="ECO:0000313" key="2">
    <source>
        <dbReference type="EMBL" id="KAF3494827.1"/>
    </source>
</evidence>
<reference evidence="2 3" key="1">
    <citation type="journal article" date="2020" name="BMC Genomics">
        <title>Intraspecific diversification of the crop wild relative Brassica cretica Lam. using demographic model selection.</title>
        <authorList>
            <person name="Kioukis A."/>
            <person name="Michalopoulou V.A."/>
            <person name="Briers L."/>
            <person name="Pirintsos S."/>
            <person name="Studholme D.J."/>
            <person name="Pavlidis P."/>
            <person name="Sarris P.F."/>
        </authorList>
    </citation>
    <scope>NUCLEOTIDE SEQUENCE [LARGE SCALE GENOMIC DNA]</scope>
    <source>
        <strain evidence="3">cv. PFS-1207/04</strain>
    </source>
</reference>
<protein>
    <submittedName>
        <fullName evidence="2">Uncharacterized protein</fullName>
    </submittedName>
</protein>
<gene>
    <name evidence="2" type="ORF">DY000_02054094</name>
</gene>
<sequence>MLLVGREVSESRMSLVEGRVHHTVDPCADPVPGSQKLGGPSVSDYEKLHAEKSELQIKYNDLLAKQPGTFTEFGIFYLWSLLQLDTVKSLHSRNSSVDDVNRDAVEDKHTGTCG</sequence>
<evidence type="ECO:0000313" key="3">
    <source>
        <dbReference type="Proteomes" id="UP000266723"/>
    </source>
</evidence>